<name>S3CD44_OPHP1</name>
<keyword evidence="2" id="KW-1185">Reference proteome</keyword>
<dbReference type="PANTHER" id="PTHR14097:SF9">
    <property type="entry name" value="EPIMERASE, PUTATIVE (AFU_ORTHOLOGUE AFUA_8G07320)-RELATED"/>
    <property type="match status" value="1"/>
</dbReference>
<dbReference type="AlphaFoldDB" id="S3CD44"/>
<dbReference type="eggNOG" id="ENOG502S8IP">
    <property type="taxonomic scope" value="Eukaryota"/>
</dbReference>
<dbReference type="EMBL" id="KE148162">
    <property type="protein sequence ID" value="EPE04193.1"/>
    <property type="molecule type" value="Genomic_DNA"/>
</dbReference>
<dbReference type="Gene3D" id="3.40.50.720">
    <property type="entry name" value="NAD(P)-binding Rossmann-like Domain"/>
    <property type="match status" value="1"/>
</dbReference>
<dbReference type="SUPFAM" id="SSF51735">
    <property type="entry name" value="NAD(P)-binding Rossmann-fold domains"/>
    <property type="match status" value="1"/>
</dbReference>
<protein>
    <recommendedName>
        <fullName evidence="3">Nucleoside-diphosphate-sugar epimerase</fullName>
    </recommendedName>
</protein>
<dbReference type="OrthoDB" id="3535423at2759"/>
<dbReference type="STRING" id="1262450.S3CD44"/>
<gene>
    <name evidence="1" type="ORF">F503_04708</name>
</gene>
<proteinExistence type="predicted"/>
<evidence type="ECO:0000313" key="1">
    <source>
        <dbReference type="EMBL" id="EPE04193.1"/>
    </source>
</evidence>
<sequence length="239" mass="25356">MKVIITGSTGLVGSALVRECIANAAITHVYVVARKELPSSVASSDKVTFFSLPDFGTWPPSLLSHVSDADAVLWALGGRANQFPDLATATRVQVDFLQVAVSSLVGAAGAARAPSKKLKVVFCSGVTAEQDMTKKLYYLQDTRRLKGQAELVLYEAEQQRPDRIEAWSVRPSMVIPSDAGIAARALCALSSGIVADALAAAMVRIALGWEPVDSNEVQGANKYDRGRIVEAGVLASLAR</sequence>
<evidence type="ECO:0000313" key="2">
    <source>
        <dbReference type="Proteomes" id="UP000016923"/>
    </source>
</evidence>
<dbReference type="VEuPathDB" id="FungiDB:F503_04708"/>
<dbReference type="InterPro" id="IPR036291">
    <property type="entry name" value="NAD(P)-bd_dom_sf"/>
</dbReference>
<dbReference type="OMA" id="ETWILRP"/>
<dbReference type="Proteomes" id="UP000016923">
    <property type="component" value="Unassembled WGS sequence"/>
</dbReference>
<dbReference type="HOGENOM" id="CLU_071330_0_1_1"/>
<accession>S3CD44</accession>
<evidence type="ECO:0008006" key="3">
    <source>
        <dbReference type="Google" id="ProtNLM"/>
    </source>
</evidence>
<reference evidence="1 2" key="1">
    <citation type="journal article" date="2013" name="BMC Genomics">
        <title>The genome and transcriptome of the pine saprophyte Ophiostoma piceae, and a comparison with the bark beetle-associated pine pathogen Grosmannia clavigera.</title>
        <authorList>
            <person name="Haridas S."/>
            <person name="Wang Y."/>
            <person name="Lim L."/>
            <person name="Massoumi Alamouti S."/>
            <person name="Jackman S."/>
            <person name="Docking R."/>
            <person name="Robertson G."/>
            <person name="Birol I."/>
            <person name="Bohlmann J."/>
            <person name="Breuil C."/>
        </authorList>
    </citation>
    <scope>NUCLEOTIDE SEQUENCE [LARGE SCALE GENOMIC DNA]</scope>
    <source>
        <strain evidence="1 2">UAMH 11346</strain>
    </source>
</reference>
<organism evidence="1 2">
    <name type="scientific">Ophiostoma piceae (strain UAMH 11346)</name>
    <name type="common">Sap stain fungus</name>
    <dbReference type="NCBI Taxonomy" id="1262450"/>
    <lineage>
        <taxon>Eukaryota</taxon>
        <taxon>Fungi</taxon>
        <taxon>Dikarya</taxon>
        <taxon>Ascomycota</taxon>
        <taxon>Pezizomycotina</taxon>
        <taxon>Sordariomycetes</taxon>
        <taxon>Sordariomycetidae</taxon>
        <taxon>Ophiostomatales</taxon>
        <taxon>Ophiostomataceae</taxon>
        <taxon>Ophiostoma</taxon>
    </lineage>
</organism>
<dbReference type="PANTHER" id="PTHR14097">
    <property type="entry name" value="OXIDOREDUCTASE HTATIP2"/>
    <property type="match status" value="1"/>
</dbReference>